<evidence type="ECO:0000313" key="8">
    <source>
        <dbReference type="Proteomes" id="UP001500236"/>
    </source>
</evidence>
<dbReference type="Proteomes" id="UP001500236">
    <property type="component" value="Unassembled WGS sequence"/>
</dbReference>
<dbReference type="RefSeq" id="WP_344684920.1">
    <property type="nucleotide sequence ID" value="NZ_BAAAVT010000003.1"/>
</dbReference>
<comment type="caution">
    <text evidence="7">The sequence shown here is derived from an EMBL/GenBank/DDBJ whole genome shotgun (WGS) entry which is preliminary data.</text>
</comment>
<organism evidence="7 8">
    <name type="scientific">Nesterenkonia aethiopica</name>
    <dbReference type="NCBI Taxonomy" id="269144"/>
    <lineage>
        <taxon>Bacteria</taxon>
        <taxon>Bacillati</taxon>
        <taxon>Actinomycetota</taxon>
        <taxon>Actinomycetes</taxon>
        <taxon>Micrococcales</taxon>
        <taxon>Micrococcaceae</taxon>
        <taxon>Nesterenkonia</taxon>
    </lineage>
</organism>
<keyword evidence="8" id="KW-1185">Reference proteome</keyword>
<evidence type="ECO:0000256" key="5">
    <source>
        <dbReference type="PIRNR" id="PIRNR038994"/>
    </source>
</evidence>
<gene>
    <name evidence="7" type="primary">nagA</name>
    <name evidence="7" type="ORF">GCM10010529_06690</name>
</gene>
<accession>A0ABP6LUR1</accession>
<evidence type="ECO:0000256" key="4">
    <source>
        <dbReference type="ARBA" id="ARBA00023277"/>
    </source>
</evidence>
<keyword evidence="3 5" id="KW-0378">Hydrolase</keyword>
<evidence type="ECO:0000313" key="7">
    <source>
        <dbReference type="EMBL" id="GAA3055307.1"/>
    </source>
</evidence>
<feature type="domain" description="Amidohydrolase-related" evidence="6">
    <location>
        <begin position="49"/>
        <end position="372"/>
    </location>
</feature>
<keyword evidence="2" id="KW-0479">Metal-binding</keyword>
<sequence>MTLIHATAALTPAGDVSPWWLRLQGERIVESGPGAPPAPADVSIEHGVLSPGFVDVHVHGGGGASFLDGAEAARTVRAAHLRHGTTTMLASLVTDPYPVMRDSLAGLRELVESGEIAGVHLEGPWLNARRRGAHHEEHLRAPDLQALDEFLATGLIRMVTLAPELPGGLEAVRRLVDAGVVAAVGHTDADYDLIREALTHGASVGTHLFNAMPSLHHRAPGPVAALLEDPDAWVELIADGVHVHPAAQRLAFTVKPHRCVLVSDAMSAAAADDGRYRLGSLEVQVDDGEARVVEPSGELGSIAGSTLTISAAVRHSVRRAQLPLDQVLQAATAHPAQMVGLEEVGTLAAGSLADLVVLDDALEVRAVMTRGAWLEGAPSS</sequence>
<comment type="similarity">
    <text evidence="1 5">Belongs to the metallo-dependent hydrolases superfamily. NagA family.</text>
</comment>
<dbReference type="SUPFAM" id="SSF51338">
    <property type="entry name" value="Composite domain of metallo-dependent hydrolases"/>
    <property type="match status" value="1"/>
</dbReference>
<dbReference type="PIRSF" id="PIRSF038994">
    <property type="entry name" value="NagA"/>
    <property type="match status" value="1"/>
</dbReference>
<evidence type="ECO:0000259" key="6">
    <source>
        <dbReference type="Pfam" id="PF01979"/>
    </source>
</evidence>
<dbReference type="CDD" id="cd00854">
    <property type="entry name" value="NagA"/>
    <property type="match status" value="1"/>
</dbReference>
<evidence type="ECO:0000256" key="3">
    <source>
        <dbReference type="ARBA" id="ARBA00022801"/>
    </source>
</evidence>
<proteinExistence type="inferred from homology"/>
<dbReference type="EMBL" id="BAAAVT010000003">
    <property type="protein sequence ID" value="GAA3055307.1"/>
    <property type="molecule type" value="Genomic_DNA"/>
</dbReference>
<dbReference type="SUPFAM" id="SSF51556">
    <property type="entry name" value="Metallo-dependent hydrolases"/>
    <property type="match status" value="1"/>
</dbReference>
<dbReference type="Gene3D" id="2.30.40.10">
    <property type="entry name" value="Urease, subunit C, domain 1"/>
    <property type="match status" value="1"/>
</dbReference>
<name>A0ABP6LUR1_9MICC</name>
<evidence type="ECO:0000256" key="1">
    <source>
        <dbReference type="ARBA" id="ARBA00010716"/>
    </source>
</evidence>
<dbReference type="InterPro" id="IPR003764">
    <property type="entry name" value="GlcNAc_6-P_deAcase"/>
</dbReference>
<dbReference type="NCBIfam" id="TIGR00221">
    <property type="entry name" value="nagA"/>
    <property type="match status" value="1"/>
</dbReference>
<keyword evidence="4 5" id="KW-0119">Carbohydrate metabolism</keyword>
<dbReference type="PANTHER" id="PTHR11113:SF14">
    <property type="entry name" value="N-ACETYLGLUCOSAMINE-6-PHOSPHATE DEACETYLASE"/>
    <property type="match status" value="1"/>
</dbReference>
<reference evidence="8" key="1">
    <citation type="journal article" date="2019" name="Int. J. Syst. Evol. Microbiol.">
        <title>The Global Catalogue of Microorganisms (GCM) 10K type strain sequencing project: providing services to taxonomists for standard genome sequencing and annotation.</title>
        <authorList>
            <consortium name="The Broad Institute Genomics Platform"/>
            <consortium name="The Broad Institute Genome Sequencing Center for Infectious Disease"/>
            <person name="Wu L."/>
            <person name="Ma J."/>
        </authorList>
    </citation>
    <scope>NUCLEOTIDE SEQUENCE [LARGE SCALE GENOMIC DNA]</scope>
    <source>
        <strain evidence="8">JCM 14309</strain>
    </source>
</reference>
<protein>
    <submittedName>
        <fullName evidence="7">N-acetylglucosamine-6-phosphate deacetylase</fullName>
    </submittedName>
</protein>
<evidence type="ECO:0000256" key="2">
    <source>
        <dbReference type="ARBA" id="ARBA00022723"/>
    </source>
</evidence>
<dbReference type="InterPro" id="IPR006680">
    <property type="entry name" value="Amidohydro-rel"/>
</dbReference>
<dbReference type="PANTHER" id="PTHR11113">
    <property type="entry name" value="N-ACETYLGLUCOSAMINE-6-PHOSPHATE DEACETYLASE"/>
    <property type="match status" value="1"/>
</dbReference>
<dbReference type="InterPro" id="IPR011059">
    <property type="entry name" value="Metal-dep_hydrolase_composite"/>
</dbReference>
<dbReference type="Pfam" id="PF01979">
    <property type="entry name" value="Amidohydro_1"/>
    <property type="match status" value="1"/>
</dbReference>
<dbReference type="Gene3D" id="3.20.20.140">
    <property type="entry name" value="Metal-dependent hydrolases"/>
    <property type="match status" value="1"/>
</dbReference>
<dbReference type="InterPro" id="IPR032466">
    <property type="entry name" value="Metal_Hydrolase"/>
</dbReference>